<dbReference type="AlphaFoldDB" id="A0ABD0KJV4"/>
<dbReference type="PANTHER" id="PTHR19302">
    <property type="entry name" value="GAMMA TUBULIN COMPLEX PROTEIN"/>
    <property type="match status" value="1"/>
</dbReference>
<dbReference type="Pfam" id="PF04130">
    <property type="entry name" value="GCP_C_terminal"/>
    <property type="match status" value="1"/>
</dbReference>
<name>A0ABD0KJV4_9CAEN</name>
<keyword evidence="4 5" id="KW-0206">Cytoskeleton</keyword>
<proteinExistence type="inferred from homology"/>
<organism evidence="9 10">
    <name type="scientific">Batillaria attramentaria</name>
    <dbReference type="NCBI Taxonomy" id="370345"/>
    <lineage>
        <taxon>Eukaryota</taxon>
        <taxon>Metazoa</taxon>
        <taxon>Spiralia</taxon>
        <taxon>Lophotrochozoa</taxon>
        <taxon>Mollusca</taxon>
        <taxon>Gastropoda</taxon>
        <taxon>Caenogastropoda</taxon>
        <taxon>Sorbeoconcha</taxon>
        <taxon>Cerithioidea</taxon>
        <taxon>Batillariidae</taxon>
        <taxon>Batillaria</taxon>
    </lineage>
</organism>
<dbReference type="GO" id="GO:0005874">
    <property type="term" value="C:microtubule"/>
    <property type="evidence" value="ECO:0007669"/>
    <property type="project" value="UniProtKB-KW"/>
</dbReference>
<gene>
    <name evidence="9" type="ORF">BaRGS_00021441</name>
</gene>
<dbReference type="CDD" id="cd22572">
    <property type="entry name" value="GCP5_NTD"/>
    <property type="match status" value="1"/>
</dbReference>
<dbReference type="InterPro" id="IPR059169">
    <property type="entry name" value="GCP5_N_ext"/>
</dbReference>
<evidence type="ECO:0000256" key="2">
    <source>
        <dbReference type="ARBA" id="ARBA00022490"/>
    </source>
</evidence>
<sequence>MARMKEETDKLTRQLISRITGFEVDDENFALCLQFAQSNIRFHRFLDVDSHRVQRQLDGLYTKLSVHSLEDRAATLRTLVTEFLDEPIFEGRDVGKTDTHYAVLSLLCLLADSPTNASYVPREPEVVEEPVDTFDWASHLLDGEKVFVGYSSDTSSEEDWKIAGSTTENEETESDYTSASPARDLSAHMVQDVQAGCNVSVDTTLEQGRQAEEWLSRNIMVQYWKGQSESEAQGHHAASNLLRDWASYQVRSGEVYAMVGQRVVTEYQLIREVLWMLSGVEKLFLFELTDSGFRLRDNVCLSHLTGPSLESCLSQMTLHANRVSSLQSFISDVVANSCRGGDTGESRVSQTYQAFADSLARILGDFRQHLSRLEKKVAEQDQSDCVTLSSLLSHLAPWLPTLTVVWEVFVAGVSLLMRLLLETSRPYLDIVGQWISEGQLLDPSCQFVLQRNESIQCLDETFWERALTLNTTTVRHERSDTSLSSAGLCAEEDEWGREFQDVVEAAPRFLQPVMRDIVLTGKSMELLQALGRLPEVVSSDDEFGRGKSLYQMFVDSLKDVLGTCTPQTACTQETTLSASLYVEYVHMENCVTGTKDQLLKINFQAIFSTLFQRKAAENAKDPYDLSSLGCIDDACVGPIGLLFQRCLYPHIRRRYEHVCSRLLEILKREYHLMDFLASVQHFYLMSAGDAMFDFYTQIFDKMRHQEQWRDTSSLTLALQDALQAHHAHDVSRLSVSVEPLPKARERSAVGVTDCIRLNFDVPWPVDVVVNSKCQDLYNQVFQFLLQIKRAKYGLDQLRFADLDKAAILQVSTSGLGLLSQEPEETMSRSERLHRMHTLRFRLAYFVNSLHNYIMTRILHSTGLEFAEEIKKARDLEQVIEVHARYVRTIHERCLLHKKLTFLKEAVTKVLNLTVTFAMRWDQGVDEVSGKTLVDMETEFSRCIQFLASFLNNIIKRGSFPHVEPLAYALVTSLPNSGRG</sequence>
<comment type="caution">
    <text evidence="9">The sequence shown here is derived from an EMBL/GenBank/DDBJ whole genome shotgun (WGS) entry which is preliminary data.</text>
</comment>
<comment type="similarity">
    <text evidence="1 5">Belongs to the TUBGCP family.</text>
</comment>
<dbReference type="Pfam" id="PF17681">
    <property type="entry name" value="GCP_N_terminal"/>
    <property type="match status" value="2"/>
</dbReference>
<dbReference type="InterPro" id="IPR007259">
    <property type="entry name" value="GCP"/>
</dbReference>
<evidence type="ECO:0000256" key="4">
    <source>
        <dbReference type="ARBA" id="ARBA00023212"/>
    </source>
</evidence>
<feature type="domain" description="Gamma tubulin complex component C-terminal" evidence="7">
    <location>
        <begin position="672"/>
        <end position="966"/>
    </location>
</feature>
<reference evidence="9 10" key="1">
    <citation type="journal article" date="2023" name="Sci. Data">
        <title>Genome assembly of the Korean intertidal mud-creeper Batillaria attramentaria.</title>
        <authorList>
            <person name="Patra A.K."/>
            <person name="Ho P.T."/>
            <person name="Jun S."/>
            <person name="Lee S.J."/>
            <person name="Kim Y."/>
            <person name="Won Y.J."/>
        </authorList>
    </citation>
    <scope>NUCLEOTIDE SEQUENCE [LARGE SCALE GENOMIC DNA]</scope>
    <source>
        <strain evidence="9">Wonlab-2016</strain>
    </source>
</reference>
<keyword evidence="3 5" id="KW-0493">Microtubule</keyword>
<evidence type="ECO:0000259" key="8">
    <source>
        <dbReference type="Pfam" id="PF17681"/>
    </source>
</evidence>
<evidence type="ECO:0000259" key="7">
    <source>
        <dbReference type="Pfam" id="PF04130"/>
    </source>
</evidence>
<dbReference type="InterPro" id="IPR040457">
    <property type="entry name" value="GCP_C"/>
</dbReference>
<feature type="region of interest" description="Disordered" evidence="6">
    <location>
        <begin position="158"/>
        <end position="180"/>
    </location>
</feature>
<feature type="domain" description="Gamma tubulin complex component protein N-terminal" evidence="8">
    <location>
        <begin position="270"/>
        <end position="408"/>
    </location>
</feature>
<comment type="subcellular location">
    <subcellularLocation>
        <location evidence="5">Cytoplasm</location>
        <location evidence="5">Cytoskeleton</location>
        <location evidence="5">Microtubule organizing center</location>
    </subcellularLocation>
</comment>
<evidence type="ECO:0000256" key="3">
    <source>
        <dbReference type="ARBA" id="ARBA00022701"/>
    </source>
</evidence>
<keyword evidence="10" id="KW-1185">Reference proteome</keyword>
<dbReference type="Gene3D" id="1.20.120.1900">
    <property type="entry name" value="Gamma-tubulin complex, C-terminal domain"/>
    <property type="match status" value="1"/>
</dbReference>
<protein>
    <recommendedName>
        <fullName evidence="5">Gamma-tubulin complex component</fullName>
    </recommendedName>
</protein>
<accession>A0ABD0KJV4</accession>
<evidence type="ECO:0000313" key="10">
    <source>
        <dbReference type="Proteomes" id="UP001519460"/>
    </source>
</evidence>
<dbReference type="GO" id="GO:0005815">
    <property type="term" value="C:microtubule organizing center"/>
    <property type="evidence" value="ECO:0007669"/>
    <property type="project" value="UniProtKB-SubCell"/>
</dbReference>
<dbReference type="InterPro" id="IPR041470">
    <property type="entry name" value="GCP_N"/>
</dbReference>
<evidence type="ECO:0000256" key="1">
    <source>
        <dbReference type="ARBA" id="ARBA00010337"/>
    </source>
</evidence>
<dbReference type="InterPro" id="IPR042241">
    <property type="entry name" value="GCP_C_sf"/>
</dbReference>
<evidence type="ECO:0000256" key="6">
    <source>
        <dbReference type="SAM" id="MobiDB-lite"/>
    </source>
</evidence>
<feature type="domain" description="Gamma tubulin complex component protein N-terminal" evidence="8">
    <location>
        <begin position="414"/>
        <end position="551"/>
    </location>
</feature>
<evidence type="ECO:0000313" key="9">
    <source>
        <dbReference type="EMBL" id="KAK7487352.1"/>
    </source>
</evidence>
<keyword evidence="2 5" id="KW-0963">Cytoplasm</keyword>
<dbReference type="PANTHER" id="PTHR19302:SF33">
    <property type="entry name" value="GAMMA-TUBULIN COMPLEX COMPONENT 5"/>
    <property type="match status" value="1"/>
</dbReference>
<dbReference type="Proteomes" id="UP001519460">
    <property type="component" value="Unassembled WGS sequence"/>
</dbReference>
<dbReference type="EMBL" id="JACVVK020000166">
    <property type="protein sequence ID" value="KAK7487352.1"/>
    <property type="molecule type" value="Genomic_DNA"/>
</dbReference>
<evidence type="ECO:0000256" key="5">
    <source>
        <dbReference type="RuleBase" id="RU363050"/>
    </source>
</evidence>